<organism evidence="3 4">
    <name type="scientific">Parasitella parasitica</name>
    <dbReference type="NCBI Taxonomy" id="35722"/>
    <lineage>
        <taxon>Eukaryota</taxon>
        <taxon>Fungi</taxon>
        <taxon>Fungi incertae sedis</taxon>
        <taxon>Mucoromycota</taxon>
        <taxon>Mucoromycotina</taxon>
        <taxon>Mucoromycetes</taxon>
        <taxon>Mucorales</taxon>
        <taxon>Mucorineae</taxon>
        <taxon>Mucoraceae</taxon>
        <taxon>Parasitella</taxon>
    </lineage>
</organism>
<gene>
    <name evidence="3" type="primary">PARPA_08431.1 scaffold 33036</name>
</gene>
<proteinExistence type="predicted"/>
<keyword evidence="1" id="KW-0233">DNA recombination</keyword>
<evidence type="ECO:0000256" key="1">
    <source>
        <dbReference type="ARBA" id="ARBA00023172"/>
    </source>
</evidence>
<dbReference type="OrthoDB" id="2257766at2759"/>
<reference evidence="3 4" key="1">
    <citation type="submission" date="2014-09" db="EMBL/GenBank/DDBJ databases">
        <authorList>
            <person name="Ellenberger Sabrina"/>
        </authorList>
    </citation>
    <scope>NUCLEOTIDE SEQUENCE [LARGE SCALE GENOMIC DNA]</scope>
    <source>
        <strain evidence="3 4">CBS 412.66</strain>
    </source>
</reference>
<sequence length="123" mass="13626">MPATISAWTKSVMSKAGIDTTIFKPHSIRSASSTKAIETGIPMREVKDHAHWSHSSQTFEKFYYKPTAKQHNSTQIANSIFSQQGKPTTLESESKSTRIVLDTTNNASVDGDEDENVVTNPRK</sequence>
<evidence type="ECO:0000256" key="2">
    <source>
        <dbReference type="SAM" id="MobiDB-lite"/>
    </source>
</evidence>
<dbReference type="InterPro" id="IPR013762">
    <property type="entry name" value="Integrase-like_cat_sf"/>
</dbReference>
<dbReference type="GO" id="GO:0006310">
    <property type="term" value="P:DNA recombination"/>
    <property type="evidence" value="ECO:0007669"/>
    <property type="project" value="UniProtKB-KW"/>
</dbReference>
<dbReference type="SUPFAM" id="SSF56349">
    <property type="entry name" value="DNA breaking-rejoining enzymes"/>
    <property type="match status" value="1"/>
</dbReference>
<name>A0A0B7NFF5_9FUNG</name>
<dbReference type="Proteomes" id="UP000054107">
    <property type="component" value="Unassembled WGS sequence"/>
</dbReference>
<dbReference type="GO" id="GO:0015074">
    <property type="term" value="P:DNA integration"/>
    <property type="evidence" value="ECO:0007669"/>
    <property type="project" value="InterPro"/>
</dbReference>
<dbReference type="AlphaFoldDB" id="A0A0B7NFF5"/>
<dbReference type="GO" id="GO:0003677">
    <property type="term" value="F:DNA binding"/>
    <property type="evidence" value="ECO:0007669"/>
    <property type="project" value="InterPro"/>
</dbReference>
<dbReference type="InterPro" id="IPR011010">
    <property type="entry name" value="DNA_brk_join_enz"/>
</dbReference>
<protein>
    <submittedName>
        <fullName evidence="3">Uncharacterized protein</fullName>
    </submittedName>
</protein>
<evidence type="ECO:0000313" key="4">
    <source>
        <dbReference type="Proteomes" id="UP000054107"/>
    </source>
</evidence>
<dbReference type="Gene3D" id="1.10.443.10">
    <property type="entry name" value="Intergrase catalytic core"/>
    <property type="match status" value="1"/>
</dbReference>
<evidence type="ECO:0000313" key="3">
    <source>
        <dbReference type="EMBL" id="CEP14262.1"/>
    </source>
</evidence>
<feature type="region of interest" description="Disordered" evidence="2">
    <location>
        <begin position="83"/>
        <end position="123"/>
    </location>
</feature>
<dbReference type="EMBL" id="LN731111">
    <property type="protein sequence ID" value="CEP14262.1"/>
    <property type="molecule type" value="Genomic_DNA"/>
</dbReference>
<accession>A0A0B7NFF5</accession>
<keyword evidence="4" id="KW-1185">Reference proteome</keyword>